<accession>A0A1X7USI9</accession>
<evidence type="ECO:0000313" key="2">
    <source>
        <dbReference type="EnsemblMetazoa" id="Aqu2.1.30352_001"/>
    </source>
</evidence>
<dbReference type="AlphaFoldDB" id="A0A1X7USI9"/>
<proteinExistence type="predicted"/>
<dbReference type="EnsemblMetazoa" id="Aqu2.1.30352_001">
    <property type="protein sequence ID" value="Aqu2.1.30352_001"/>
    <property type="gene ID" value="Aqu2.1.30352"/>
</dbReference>
<evidence type="ECO:0000256" key="1">
    <source>
        <dbReference type="SAM" id="MobiDB-lite"/>
    </source>
</evidence>
<feature type="region of interest" description="Disordered" evidence="1">
    <location>
        <begin position="52"/>
        <end position="85"/>
    </location>
</feature>
<protein>
    <submittedName>
        <fullName evidence="2">Uncharacterized protein</fullName>
    </submittedName>
</protein>
<reference evidence="2" key="1">
    <citation type="submission" date="2017-05" db="UniProtKB">
        <authorList>
            <consortium name="EnsemblMetazoa"/>
        </authorList>
    </citation>
    <scope>IDENTIFICATION</scope>
</reference>
<name>A0A1X7USI9_AMPQE</name>
<dbReference type="InParanoid" id="A0A1X7USI9"/>
<feature type="compositionally biased region" description="Polar residues" evidence="1">
    <location>
        <begin position="62"/>
        <end position="73"/>
    </location>
</feature>
<sequence>MWDEAVVHLFVSSEESGEENCDRFMRPVLLVKKLPWRSDYVTRFFQQLDRKADKAKSRRGKQQTLQKVSSLISSEHPKPVTTFGQ</sequence>
<organism evidence="2">
    <name type="scientific">Amphimedon queenslandica</name>
    <name type="common">Sponge</name>
    <dbReference type="NCBI Taxonomy" id="400682"/>
    <lineage>
        <taxon>Eukaryota</taxon>
        <taxon>Metazoa</taxon>
        <taxon>Porifera</taxon>
        <taxon>Demospongiae</taxon>
        <taxon>Heteroscleromorpha</taxon>
        <taxon>Haplosclerida</taxon>
        <taxon>Niphatidae</taxon>
        <taxon>Amphimedon</taxon>
    </lineage>
</organism>